<feature type="transmembrane region" description="Helical" evidence="7">
    <location>
        <begin position="160"/>
        <end position="182"/>
    </location>
</feature>
<dbReference type="PROSITE" id="PS50928">
    <property type="entry name" value="ABC_TM1"/>
    <property type="match status" value="1"/>
</dbReference>
<evidence type="ECO:0000256" key="2">
    <source>
        <dbReference type="ARBA" id="ARBA00022448"/>
    </source>
</evidence>
<keyword evidence="3" id="KW-1003">Cell membrane</keyword>
<dbReference type="Pfam" id="PF00528">
    <property type="entry name" value="BPD_transp_1"/>
    <property type="match status" value="1"/>
</dbReference>
<dbReference type="PANTHER" id="PTHR43005">
    <property type="entry name" value="BLR7065 PROTEIN"/>
    <property type="match status" value="1"/>
</dbReference>
<evidence type="ECO:0000256" key="3">
    <source>
        <dbReference type="ARBA" id="ARBA00022475"/>
    </source>
</evidence>
<organism evidence="9 10">
    <name type="scientific">Perspicuibacillus lycopersici</name>
    <dbReference type="NCBI Taxonomy" id="1325689"/>
    <lineage>
        <taxon>Bacteria</taxon>
        <taxon>Bacillati</taxon>
        <taxon>Bacillota</taxon>
        <taxon>Bacilli</taxon>
        <taxon>Bacillales</taxon>
        <taxon>Bacillaceae</taxon>
        <taxon>Perspicuibacillus</taxon>
    </lineage>
</organism>
<evidence type="ECO:0000259" key="8">
    <source>
        <dbReference type="PROSITE" id="PS50928"/>
    </source>
</evidence>
<feature type="transmembrane region" description="Helical" evidence="7">
    <location>
        <begin position="106"/>
        <end position="129"/>
    </location>
</feature>
<dbReference type="SUPFAM" id="SSF161098">
    <property type="entry name" value="MetI-like"/>
    <property type="match status" value="1"/>
</dbReference>
<dbReference type="GO" id="GO:0005886">
    <property type="term" value="C:plasma membrane"/>
    <property type="evidence" value="ECO:0007669"/>
    <property type="project" value="UniProtKB-SubCell"/>
</dbReference>
<comment type="subcellular location">
    <subcellularLocation>
        <location evidence="1 7">Cell membrane</location>
        <topology evidence="1 7">Multi-pass membrane protein</topology>
    </subcellularLocation>
</comment>
<dbReference type="CDD" id="cd06261">
    <property type="entry name" value="TM_PBP2"/>
    <property type="match status" value="1"/>
</dbReference>
<sequence length="298" mass="33111">MKMKSRRLNLTPWGFLSPYLLLFLCFIVIPVVSAIALSFTYFNAIEAPTFTGLSNYVNLITQDQVFMQYVLPNTLTFALIVGPGGYILSFFLAWSLAQVTKKMRTVLALIIYSPSMTSGIAMAVVWTIIFSGDEAGYLNSLLIRMGVILEPIQWLQSPQYLMIIMIAVTLWGSMGVGFLAMLSGVLNIDNEIYEAGYIDGIKNRFQEIIYITIPSMKPQMLFGAVMAVVNTFQAGAIGVQLSGANPTPQYAGQLMVNHIDDYGFIRYEMGYAAAISVVLLLLVYVFSKVAWRLFGDKD</sequence>
<feature type="transmembrane region" description="Helical" evidence="7">
    <location>
        <begin position="20"/>
        <end position="42"/>
    </location>
</feature>
<dbReference type="GO" id="GO:0055085">
    <property type="term" value="P:transmembrane transport"/>
    <property type="evidence" value="ECO:0007669"/>
    <property type="project" value="InterPro"/>
</dbReference>
<dbReference type="EMBL" id="JAOUSF010000001">
    <property type="protein sequence ID" value="MCU9612680.1"/>
    <property type="molecule type" value="Genomic_DNA"/>
</dbReference>
<keyword evidence="5 7" id="KW-1133">Transmembrane helix</keyword>
<dbReference type="Gene3D" id="1.10.3720.10">
    <property type="entry name" value="MetI-like"/>
    <property type="match status" value="1"/>
</dbReference>
<evidence type="ECO:0000256" key="7">
    <source>
        <dbReference type="RuleBase" id="RU363032"/>
    </source>
</evidence>
<accession>A0AAE3IQE5</accession>
<reference evidence="9" key="1">
    <citation type="submission" date="2022-10" db="EMBL/GenBank/DDBJ databases">
        <title>Description of Fervidibacillus gen. nov. in the family Fervidibacillaceae fam. nov. with two species, Fervidibacillus albus sp. nov., and Fervidibacillus halotolerans sp. nov., isolated from tidal flat sediments.</title>
        <authorList>
            <person name="Kwon K.K."/>
            <person name="Yang S.-H."/>
        </authorList>
    </citation>
    <scope>NUCLEOTIDE SEQUENCE</scope>
    <source>
        <strain evidence="9">JCM 19140</strain>
    </source>
</reference>
<evidence type="ECO:0000256" key="5">
    <source>
        <dbReference type="ARBA" id="ARBA00022989"/>
    </source>
</evidence>
<feature type="domain" description="ABC transmembrane type-1" evidence="8">
    <location>
        <begin position="71"/>
        <end position="290"/>
    </location>
</feature>
<keyword evidence="10" id="KW-1185">Reference proteome</keyword>
<evidence type="ECO:0000256" key="1">
    <source>
        <dbReference type="ARBA" id="ARBA00004651"/>
    </source>
</evidence>
<dbReference type="InterPro" id="IPR000515">
    <property type="entry name" value="MetI-like"/>
</dbReference>
<protein>
    <submittedName>
        <fullName evidence="9">Sugar ABC transporter permease</fullName>
    </submittedName>
</protein>
<gene>
    <name evidence="9" type="ORF">OEV98_03760</name>
</gene>
<keyword evidence="4 7" id="KW-0812">Transmembrane</keyword>
<keyword evidence="6 7" id="KW-0472">Membrane</keyword>
<dbReference type="InterPro" id="IPR035906">
    <property type="entry name" value="MetI-like_sf"/>
</dbReference>
<comment type="similarity">
    <text evidence="7">Belongs to the binding-protein-dependent transport system permease family.</text>
</comment>
<dbReference type="AlphaFoldDB" id="A0AAE3IQE5"/>
<keyword evidence="2 7" id="KW-0813">Transport</keyword>
<comment type="caution">
    <text evidence="9">The sequence shown here is derived from an EMBL/GenBank/DDBJ whole genome shotgun (WGS) entry which is preliminary data.</text>
</comment>
<proteinExistence type="inferred from homology"/>
<name>A0AAE3IQE5_9BACI</name>
<evidence type="ECO:0000256" key="6">
    <source>
        <dbReference type="ARBA" id="ARBA00023136"/>
    </source>
</evidence>
<feature type="transmembrane region" description="Helical" evidence="7">
    <location>
        <begin position="264"/>
        <end position="287"/>
    </location>
</feature>
<feature type="transmembrane region" description="Helical" evidence="7">
    <location>
        <begin position="221"/>
        <end position="244"/>
    </location>
</feature>
<evidence type="ECO:0000313" key="10">
    <source>
        <dbReference type="Proteomes" id="UP001209318"/>
    </source>
</evidence>
<dbReference type="PANTHER" id="PTHR43005:SF1">
    <property type="entry name" value="SPERMIDINE_PUTRESCINE TRANSPORT SYSTEM PERMEASE PROTEIN"/>
    <property type="match status" value="1"/>
</dbReference>
<feature type="transmembrane region" description="Helical" evidence="7">
    <location>
        <begin position="75"/>
        <end position="94"/>
    </location>
</feature>
<evidence type="ECO:0000313" key="9">
    <source>
        <dbReference type="EMBL" id="MCU9612680.1"/>
    </source>
</evidence>
<dbReference type="Proteomes" id="UP001209318">
    <property type="component" value="Unassembled WGS sequence"/>
</dbReference>
<evidence type="ECO:0000256" key="4">
    <source>
        <dbReference type="ARBA" id="ARBA00022692"/>
    </source>
</evidence>